<protein>
    <submittedName>
        <fullName evidence="9">Tegument protein UL14-like protein</fullName>
    </submittedName>
</protein>
<evidence type="ECO:0000256" key="6">
    <source>
        <dbReference type="ARBA" id="ARBA00022580"/>
    </source>
</evidence>
<evidence type="ECO:0000256" key="4">
    <source>
        <dbReference type="ARBA" id="ARBA00009888"/>
    </source>
</evidence>
<dbReference type="Pfam" id="PF03580">
    <property type="entry name" value="Herpes_UL14"/>
    <property type="match status" value="1"/>
</dbReference>
<dbReference type="GeneID" id="80531859"/>
<dbReference type="Proteomes" id="UP000326297">
    <property type="component" value="Segment"/>
</dbReference>
<dbReference type="GO" id="GO:0042025">
    <property type="term" value="C:host cell nucleus"/>
    <property type="evidence" value="ECO:0007669"/>
    <property type="project" value="UniProtKB-SubCell"/>
</dbReference>
<gene>
    <name evidence="9" type="primary">UL14</name>
</gene>
<evidence type="ECO:0000256" key="2">
    <source>
        <dbReference type="ARBA" id="ARBA00004192"/>
    </source>
</evidence>
<reference evidence="9" key="1">
    <citation type="submission" date="2018-06" db="EMBL/GenBank/DDBJ databases">
        <title>Metagenomic Sequencing for Combined Detection of RNA and DNA Viruses in Respiratory Samples From Pediatric Patients.</title>
        <authorList>
            <person name="van Boheemen S."/>
            <person name="van Rijn-Klink A.L."/>
            <person name="Pappas N."/>
            <person name="Carbo E.C."/>
            <person name="van 't Hof P."/>
            <person name="Vorderman R.H.P."/>
            <person name="Mei H."/>
            <person name="Claas E.C.J."/>
            <person name="Kroes A.C.M."/>
            <person name="de Vries J.J.C."/>
        </authorList>
    </citation>
    <scope>NUCLEOTIDE SEQUENCE [LARGE SCALE GENOMIC DNA]</scope>
</reference>
<comment type="similarity">
    <text evidence="4">Belongs to the alphaherpesvirinae HHV-1 UL14 protein family.</text>
</comment>
<evidence type="ECO:0000313" key="9">
    <source>
        <dbReference type="EMBL" id="QBN85133.1"/>
    </source>
</evidence>
<evidence type="ECO:0000313" key="10">
    <source>
        <dbReference type="Proteomes" id="UP000326297"/>
    </source>
</evidence>
<evidence type="ECO:0000256" key="8">
    <source>
        <dbReference type="ARBA" id="ARBA00023200"/>
    </source>
</evidence>
<dbReference type="KEGG" id="vg:80531859"/>
<evidence type="ECO:0000256" key="7">
    <source>
        <dbReference type="ARBA" id="ARBA00022844"/>
    </source>
</evidence>
<dbReference type="InterPro" id="IPR005207">
    <property type="entry name" value="Herpes_UL14"/>
</dbReference>
<evidence type="ECO:0000256" key="3">
    <source>
        <dbReference type="ARBA" id="ARBA00004535"/>
    </source>
</evidence>
<evidence type="ECO:0000256" key="5">
    <source>
        <dbReference type="ARBA" id="ARBA00022562"/>
    </source>
</evidence>
<comment type="subcellular location">
    <subcellularLocation>
        <location evidence="2">Host cytoplasm</location>
    </subcellularLocation>
    <subcellularLocation>
        <location evidence="1">Host nucleus</location>
    </subcellularLocation>
    <subcellularLocation>
        <location evidence="3">Virion tegument</location>
    </subcellularLocation>
</comment>
<dbReference type="RefSeq" id="YP_010794844.1">
    <property type="nucleotide sequence ID" value="NC_075562.1"/>
</dbReference>
<keyword evidence="10" id="KW-1185">Reference proteome</keyword>
<accession>A0A482F3Q6</accession>
<name>A0A482F3Q6_9ALPH</name>
<keyword evidence="7" id="KW-0946">Virion</keyword>
<proteinExistence type="inferred from homology"/>
<dbReference type="GO" id="GO:0019033">
    <property type="term" value="C:viral tegument"/>
    <property type="evidence" value="ECO:0007669"/>
    <property type="project" value="UniProtKB-SubCell"/>
</dbReference>
<dbReference type="GO" id="GO:0030430">
    <property type="term" value="C:host cell cytoplasm"/>
    <property type="evidence" value="ECO:0007669"/>
    <property type="project" value="UniProtKB-SubCell"/>
</dbReference>
<keyword evidence="8" id="KW-1035">Host cytoplasm</keyword>
<keyword evidence="5" id="KW-1048">Host nucleus</keyword>
<evidence type="ECO:0000256" key="1">
    <source>
        <dbReference type="ARBA" id="ARBA00004147"/>
    </source>
</evidence>
<sequence length="298" mass="33983">MNFRSNARRRRLALEEAYQREAIFKAHTLDLIQEGVDRRNPFFVSAFTSAKQASLDLDRQLSANARIDAVEQKANALRIRVDSQGAISEVLNKHRRYIQPDFIRTVDSIEDSILEKEEQLNDVVDNIELETDTSDREWLNETDEALLTKWMLEKAPRMSMLRSHFPNPEQPTLPKPGGGTLMRKLEVFPSSQITNPSNPYHPMTSLGTQTAYRSTQQLSPRNSHHTSSVLNMDNAPEMENSVYMTNIGLKPNELLNLEEETLVNKEKENLEWLGGLPPLKNEDVQVFQGIPSINGPVF</sequence>
<organism evidence="9 10">
    <name type="scientific">Phocid alphaherpesvirus 1</name>
    <dbReference type="NCBI Taxonomy" id="47418"/>
    <lineage>
        <taxon>Viruses</taxon>
        <taxon>Duplodnaviria</taxon>
        <taxon>Heunggongvirae</taxon>
        <taxon>Peploviricota</taxon>
        <taxon>Herviviricetes</taxon>
        <taxon>Herpesvirales</taxon>
        <taxon>Orthoherpesviridae</taxon>
        <taxon>Alphaherpesvirinae</taxon>
        <taxon>Varicellovirus</taxon>
        <taxon>Varicellovirus phocidalpha1</taxon>
    </lineage>
</organism>
<keyword evidence="6" id="KW-0920">Virion tegument</keyword>
<dbReference type="EMBL" id="MH509440">
    <property type="protein sequence ID" value="QBN85133.1"/>
    <property type="molecule type" value="Genomic_DNA"/>
</dbReference>